<proteinExistence type="predicted"/>
<comment type="caution">
    <text evidence="3">The sequence shown here is derived from an EMBL/GenBank/DDBJ whole genome shotgun (WGS) entry which is preliminary data.</text>
</comment>
<feature type="compositionally biased region" description="Polar residues" evidence="1">
    <location>
        <begin position="9"/>
        <end position="22"/>
    </location>
</feature>
<dbReference type="SUPFAM" id="SSF100895">
    <property type="entry name" value="Kazal-type serine protease inhibitors"/>
    <property type="match status" value="1"/>
</dbReference>
<dbReference type="InterPro" id="IPR036058">
    <property type="entry name" value="Kazal_dom_sf"/>
</dbReference>
<sequence>MASKRRNMFQKNKTQETTENDTCNLPPFCDLRHYWSSEVPTVIETEPFKSFHSKLENQSDPLAEPVLANRRLQMKPVRTNELRARDDSRCQSDRNLRSVPRPTMKIIPLVAALLSVLALANAQRSRCHVACPSTYDPVCATDAPSHRTFSNMCMMNAHNTCYRTLAYGQGGACGMNCPIDIVYTPYCTIDRHYRLRTFGSRCLLDAYNKCYGHSE</sequence>
<dbReference type="EMBL" id="JBFDAA010000012">
    <property type="protein sequence ID" value="KAL1123150.1"/>
    <property type="molecule type" value="Genomic_DNA"/>
</dbReference>
<gene>
    <name evidence="3" type="ORF">AAG570_002237</name>
</gene>
<dbReference type="Gene3D" id="3.30.60.30">
    <property type="match status" value="1"/>
</dbReference>
<reference evidence="3 4" key="1">
    <citation type="submission" date="2024-07" db="EMBL/GenBank/DDBJ databases">
        <title>Chromosome-level genome assembly of the water stick insect Ranatra chinensis (Heteroptera: Nepidae).</title>
        <authorList>
            <person name="Liu X."/>
        </authorList>
    </citation>
    <scope>NUCLEOTIDE SEQUENCE [LARGE SCALE GENOMIC DNA]</scope>
    <source>
        <strain evidence="3">Cailab_2021Rc</strain>
        <tissue evidence="3">Muscle</tissue>
    </source>
</reference>
<accession>A0ABD0Y6Y8</accession>
<dbReference type="AlphaFoldDB" id="A0ABD0Y6Y8"/>
<protein>
    <recommendedName>
        <fullName evidence="2">Kazal-like domain-containing protein</fullName>
    </recommendedName>
</protein>
<evidence type="ECO:0000259" key="2">
    <source>
        <dbReference type="PROSITE" id="PS51465"/>
    </source>
</evidence>
<dbReference type="InterPro" id="IPR002350">
    <property type="entry name" value="Kazal_dom"/>
</dbReference>
<dbReference type="PROSITE" id="PS51465">
    <property type="entry name" value="KAZAL_2"/>
    <property type="match status" value="1"/>
</dbReference>
<feature type="region of interest" description="Disordered" evidence="1">
    <location>
        <begin position="1"/>
        <end position="22"/>
    </location>
</feature>
<keyword evidence="4" id="KW-1185">Reference proteome</keyword>
<dbReference type="Pfam" id="PF00050">
    <property type="entry name" value="Kazal_1"/>
    <property type="match status" value="1"/>
</dbReference>
<feature type="domain" description="Kazal-like" evidence="2">
    <location>
        <begin position="121"/>
        <end position="175"/>
    </location>
</feature>
<evidence type="ECO:0000313" key="3">
    <source>
        <dbReference type="EMBL" id="KAL1123150.1"/>
    </source>
</evidence>
<evidence type="ECO:0000313" key="4">
    <source>
        <dbReference type="Proteomes" id="UP001558652"/>
    </source>
</evidence>
<organism evidence="3 4">
    <name type="scientific">Ranatra chinensis</name>
    <dbReference type="NCBI Taxonomy" id="642074"/>
    <lineage>
        <taxon>Eukaryota</taxon>
        <taxon>Metazoa</taxon>
        <taxon>Ecdysozoa</taxon>
        <taxon>Arthropoda</taxon>
        <taxon>Hexapoda</taxon>
        <taxon>Insecta</taxon>
        <taxon>Pterygota</taxon>
        <taxon>Neoptera</taxon>
        <taxon>Paraneoptera</taxon>
        <taxon>Hemiptera</taxon>
        <taxon>Heteroptera</taxon>
        <taxon>Panheteroptera</taxon>
        <taxon>Nepomorpha</taxon>
        <taxon>Nepidae</taxon>
        <taxon>Ranatrinae</taxon>
        <taxon>Ranatra</taxon>
    </lineage>
</organism>
<dbReference type="Proteomes" id="UP001558652">
    <property type="component" value="Unassembled WGS sequence"/>
</dbReference>
<evidence type="ECO:0000256" key="1">
    <source>
        <dbReference type="SAM" id="MobiDB-lite"/>
    </source>
</evidence>
<name>A0ABD0Y6Y8_9HEMI</name>